<keyword evidence="1" id="KW-0547">Nucleotide-binding</keyword>
<dbReference type="GO" id="GO:0016887">
    <property type="term" value="F:ATP hydrolysis activity"/>
    <property type="evidence" value="ECO:0007669"/>
    <property type="project" value="TreeGrafter"/>
</dbReference>
<dbReference type="PANTHER" id="PTHR43384">
    <property type="entry name" value="SEPTUM SITE-DETERMINING PROTEIN MIND HOMOLOG, CHLOROPLASTIC-RELATED"/>
    <property type="match status" value="1"/>
</dbReference>
<dbReference type="GO" id="GO:0009898">
    <property type="term" value="C:cytoplasmic side of plasma membrane"/>
    <property type="evidence" value="ECO:0007669"/>
    <property type="project" value="TreeGrafter"/>
</dbReference>
<evidence type="ECO:0000313" key="5">
    <source>
        <dbReference type="Proteomes" id="UP000002613"/>
    </source>
</evidence>
<dbReference type="KEGG" id="fpl:Ferp_0358"/>
<proteinExistence type="predicted"/>
<dbReference type="AlphaFoldDB" id="D3S2K6"/>
<reference evidence="4 5" key="2">
    <citation type="journal article" date="2011" name="Stand. Genomic Sci.">
        <title>Complete genome sequence of Ferroglobus placidus AEDII12DO.</title>
        <authorList>
            <person name="Anderson I."/>
            <person name="Risso C."/>
            <person name="Holmes D."/>
            <person name="Lucas S."/>
            <person name="Copeland A."/>
            <person name="Lapidus A."/>
            <person name="Cheng J.F."/>
            <person name="Bruce D."/>
            <person name="Goodwin L."/>
            <person name="Pitluck S."/>
            <person name="Saunders E."/>
            <person name="Brettin T."/>
            <person name="Detter J.C."/>
            <person name="Han C."/>
            <person name="Tapia R."/>
            <person name="Larimer F."/>
            <person name="Land M."/>
            <person name="Hauser L."/>
            <person name="Woyke T."/>
            <person name="Lovley D."/>
            <person name="Kyrpides N."/>
            <person name="Ivanova N."/>
        </authorList>
    </citation>
    <scope>NUCLEOTIDE SEQUENCE [LARGE SCALE GENOMIC DNA]</scope>
    <source>
        <strain evidence="5">DSM 10642 / AEDII12DO</strain>
    </source>
</reference>
<dbReference type="GO" id="GO:0051782">
    <property type="term" value="P:negative regulation of cell division"/>
    <property type="evidence" value="ECO:0007669"/>
    <property type="project" value="TreeGrafter"/>
</dbReference>
<sequence length="255" mass="27800">MVKIAVAGKGGVGKTTIAAVLAHLFARDGYNVTAIDCDSAMNLPTALGVNNVKPLSELKDIIDERVRGPFGTYKLNPKVDDIFEAYSVRNEDGVRVLVLGTIEKGGEGCFCPENAFLRAILRHAIFREKDVLIMDMEAGIEHLGRGTAKGVDLLLAVVEPGMRSVETLKRIEKLGADIGITKIGVVVNKYIENEMTRKILDRIDKPIVGVIPYSECFIKADIQGIPPYKVCDLKPFEELKSKILEMIENEGGSGS</sequence>
<evidence type="ECO:0000256" key="1">
    <source>
        <dbReference type="ARBA" id="ARBA00022741"/>
    </source>
</evidence>
<dbReference type="InterPro" id="IPR002586">
    <property type="entry name" value="CobQ/CobB/MinD/ParA_Nub-bd_dom"/>
</dbReference>
<dbReference type="SUPFAM" id="SSF52540">
    <property type="entry name" value="P-loop containing nucleoside triphosphate hydrolases"/>
    <property type="match status" value="1"/>
</dbReference>
<dbReference type="InterPro" id="IPR027417">
    <property type="entry name" value="P-loop_NTPase"/>
</dbReference>
<dbReference type="EMBL" id="CP001899">
    <property type="protein sequence ID" value="ADC64536.1"/>
    <property type="molecule type" value="Genomic_DNA"/>
</dbReference>
<dbReference type="InterPro" id="IPR014433">
    <property type="entry name" value="CooC"/>
</dbReference>
<dbReference type="PIRSF" id="PIRSF005647">
    <property type="entry name" value="CooC"/>
    <property type="match status" value="1"/>
</dbReference>
<dbReference type="RefSeq" id="WP_012964883.1">
    <property type="nucleotide sequence ID" value="NC_013849.1"/>
</dbReference>
<dbReference type="PaxDb" id="589924-Ferp_0358"/>
<gene>
    <name evidence="4" type="ordered locus">Ferp_0358</name>
</gene>
<dbReference type="HOGENOM" id="CLU_082962_0_0_2"/>
<protein>
    <submittedName>
        <fullName evidence="4">Cobyrinic acid ac-diamide synthase</fullName>
    </submittedName>
</protein>
<dbReference type="Gene3D" id="3.40.50.300">
    <property type="entry name" value="P-loop containing nucleotide triphosphate hydrolases"/>
    <property type="match status" value="1"/>
</dbReference>
<keyword evidence="2" id="KW-0067">ATP-binding</keyword>
<dbReference type="GO" id="GO:0005524">
    <property type="term" value="F:ATP binding"/>
    <property type="evidence" value="ECO:0007669"/>
    <property type="project" value="UniProtKB-KW"/>
</dbReference>
<reference evidence="5" key="1">
    <citation type="submission" date="2010-02" db="EMBL/GenBank/DDBJ databases">
        <title>Complete sequence of Ferroglobus placidus DSM 10642.</title>
        <authorList>
            <consortium name="US DOE Joint Genome Institute"/>
            <person name="Lucas S."/>
            <person name="Copeland A."/>
            <person name="Lapidus A."/>
            <person name="Cheng J.-F."/>
            <person name="Bruce D."/>
            <person name="Goodwin L."/>
            <person name="Pitluck S."/>
            <person name="Saunders E."/>
            <person name="Brettin T."/>
            <person name="Detter J.C."/>
            <person name="Han C."/>
            <person name="Tapia R."/>
            <person name="Larimer F."/>
            <person name="Land M."/>
            <person name="Hauser L."/>
            <person name="Kyrpides N."/>
            <person name="Ivanova N."/>
            <person name="Holmes D."/>
            <person name="Lovley D."/>
            <person name="Kyrpides N."/>
            <person name="Anderson I.J."/>
            <person name="Woyke T."/>
        </authorList>
    </citation>
    <scope>NUCLEOTIDE SEQUENCE [LARGE SCALE GENOMIC DNA]</scope>
    <source>
        <strain evidence="5">DSM 10642 / AEDII12DO</strain>
    </source>
</reference>
<organism evidence="4 5">
    <name type="scientific">Ferroglobus placidus (strain DSM 10642 / AEDII12DO)</name>
    <dbReference type="NCBI Taxonomy" id="589924"/>
    <lineage>
        <taxon>Archaea</taxon>
        <taxon>Methanobacteriati</taxon>
        <taxon>Methanobacteriota</taxon>
        <taxon>Archaeoglobi</taxon>
        <taxon>Archaeoglobales</taxon>
        <taxon>Archaeoglobaceae</taxon>
        <taxon>Ferroglobus</taxon>
    </lineage>
</organism>
<evidence type="ECO:0000259" key="3">
    <source>
        <dbReference type="Pfam" id="PF01656"/>
    </source>
</evidence>
<evidence type="ECO:0000313" key="4">
    <source>
        <dbReference type="EMBL" id="ADC64536.1"/>
    </source>
</evidence>
<accession>D3S2K6</accession>
<dbReference type="Proteomes" id="UP000002613">
    <property type="component" value="Chromosome"/>
</dbReference>
<dbReference type="eggNOG" id="arCOG00587">
    <property type="taxonomic scope" value="Archaea"/>
</dbReference>
<dbReference type="STRING" id="589924.Ferp_0358"/>
<feature type="domain" description="CobQ/CobB/MinD/ParA nucleotide binding" evidence="3">
    <location>
        <begin position="4"/>
        <end position="226"/>
    </location>
</feature>
<dbReference type="PANTHER" id="PTHR43384:SF6">
    <property type="entry name" value="SEPTUM SITE-DETERMINING PROTEIN MIND HOMOLOG, CHLOROPLASTIC"/>
    <property type="match status" value="1"/>
</dbReference>
<dbReference type="InterPro" id="IPR050625">
    <property type="entry name" value="ParA/MinD_ATPase"/>
</dbReference>
<dbReference type="Pfam" id="PF01656">
    <property type="entry name" value="CbiA"/>
    <property type="match status" value="1"/>
</dbReference>
<dbReference type="OrthoDB" id="31168at2157"/>
<dbReference type="GO" id="GO:0005829">
    <property type="term" value="C:cytosol"/>
    <property type="evidence" value="ECO:0007669"/>
    <property type="project" value="TreeGrafter"/>
</dbReference>
<evidence type="ECO:0000256" key="2">
    <source>
        <dbReference type="ARBA" id="ARBA00022840"/>
    </source>
</evidence>
<dbReference type="GeneID" id="8777856"/>
<name>D3S2K6_FERPA</name>
<keyword evidence="5" id="KW-1185">Reference proteome</keyword>